<comment type="similarity">
    <text evidence="1 4">Belongs to the AAA ATPase family.</text>
</comment>
<comment type="subcellular location">
    <subcellularLocation>
        <location evidence="4">Cytoplasm</location>
    </subcellularLocation>
</comment>
<protein>
    <recommendedName>
        <fullName evidence="4">Vesicle-fusing ATPase</fullName>
        <ecNumber evidence="4">3.6.4.6</ecNumber>
    </recommendedName>
</protein>
<proteinExistence type="inferred from homology"/>
<evidence type="ECO:0000256" key="4">
    <source>
        <dbReference type="RuleBase" id="RU367045"/>
    </source>
</evidence>
<keyword evidence="4" id="KW-0931">ER-Golgi transport</keyword>
<dbReference type="SUPFAM" id="SSF52540">
    <property type="entry name" value="P-loop containing nucleoside triphosphate hydrolases"/>
    <property type="match status" value="1"/>
</dbReference>
<name>A0ABP1BKW6_9BRYO</name>
<keyword evidence="7" id="KW-1185">Reference proteome</keyword>
<evidence type="ECO:0000313" key="7">
    <source>
        <dbReference type="Proteomes" id="UP001497522"/>
    </source>
</evidence>
<dbReference type="Gene3D" id="3.40.50.300">
    <property type="entry name" value="P-loop containing nucleotide triphosphate hydrolases"/>
    <property type="match status" value="1"/>
</dbReference>
<dbReference type="CDD" id="cd00009">
    <property type="entry name" value="AAA"/>
    <property type="match status" value="1"/>
</dbReference>
<keyword evidence="4" id="KW-0460">Magnesium</keyword>
<comment type="cofactor">
    <cofactor evidence="4">
        <name>Mg(2+)</name>
        <dbReference type="ChEBI" id="CHEBI:18420"/>
    </cofactor>
    <text evidence="4">Binds 1 Mg(2+) ion per subunit.</text>
</comment>
<dbReference type="InterPro" id="IPR003593">
    <property type="entry name" value="AAA+_ATPase"/>
</dbReference>
<dbReference type="PANTHER" id="PTHR23078">
    <property type="entry name" value="VESICULAR-FUSION PROTEIN NSF"/>
    <property type="match status" value="1"/>
</dbReference>
<accession>A0ABP1BKW6</accession>
<reference evidence="6" key="1">
    <citation type="submission" date="2024-03" db="EMBL/GenBank/DDBJ databases">
        <authorList>
            <consortium name="ELIXIR-Norway"/>
            <consortium name="Elixir Norway"/>
        </authorList>
    </citation>
    <scope>NUCLEOTIDE SEQUENCE</scope>
</reference>
<dbReference type="SMART" id="SM00382">
    <property type="entry name" value="AAA"/>
    <property type="match status" value="1"/>
</dbReference>
<keyword evidence="4" id="KW-0653">Protein transport</keyword>
<evidence type="ECO:0000259" key="5">
    <source>
        <dbReference type="SMART" id="SM00382"/>
    </source>
</evidence>
<dbReference type="EC" id="3.6.4.6" evidence="4"/>
<gene>
    <name evidence="6" type="ORF">CSSPJE1EN2_LOCUS18140</name>
</gene>
<evidence type="ECO:0000256" key="1">
    <source>
        <dbReference type="ARBA" id="ARBA00006914"/>
    </source>
</evidence>
<dbReference type="InterPro" id="IPR003959">
    <property type="entry name" value="ATPase_AAA_core"/>
</dbReference>
<evidence type="ECO:0000313" key="6">
    <source>
        <dbReference type="EMBL" id="CAK9875918.1"/>
    </source>
</evidence>
<organism evidence="6 7">
    <name type="scientific">Sphagnum jensenii</name>
    <dbReference type="NCBI Taxonomy" id="128206"/>
    <lineage>
        <taxon>Eukaryota</taxon>
        <taxon>Viridiplantae</taxon>
        <taxon>Streptophyta</taxon>
        <taxon>Embryophyta</taxon>
        <taxon>Bryophyta</taxon>
        <taxon>Sphagnophytina</taxon>
        <taxon>Sphagnopsida</taxon>
        <taxon>Sphagnales</taxon>
        <taxon>Sphagnaceae</taxon>
        <taxon>Sphagnum</taxon>
    </lineage>
</organism>
<dbReference type="InterPro" id="IPR039812">
    <property type="entry name" value="Vesicle-fus_ATPase"/>
</dbReference>
<sequence>MLECGPRHAHILQSVHTYVEQLNRSQTNPLSTCLLEGPCGCGKTALAATIGIDSGFPFVKIVSAENMIGLSESTKCAVITEVFNDAYKSPLSIIILDDIERLVEYVPLGPCVSISILGTILDLLQKNPPQGSKLLVIGTSSITLEHLESMKLLHAFDVRHNVPTLNPTDMKQVLEALDVFDPADVDNAVTALDEEISIKRLLMLIDMAAQGGGKGTHVHQKIELGYFFKCLQMINT</sequence>
<evidence type="ECO:0000256" key="2">
    <source>
        <dbReference type="ARBA" id="ARBA00022741"/>
    </source>
</evidence>
<comment type="function">
    <text evidence="4">Required for vesicle-mediated transport. Catalyzes the fusion of transport vesicles within the Golgi cisternae. Is also required for transport from the endoplasmic reticulum to the Golgi stack. Seems to function as a fusion protein required for the delivery of cargo proteins to all compartments of the Golgi stack independent of vesicle origin.</text>
</comment>
<keyword evidence="4" id="KW-0378">Hydrolase</keyword>
<dbReference type="EMBL" id="OZ023706">
    <property type="protein sequence ID" value="CAK9875918.1"/>
    <property type="molecule type" value="Genomic_DNA"/>
</dbReference>
<dbReference type="Pfam" id="PF00004">
    <property type="entry name" value="AAA"/>
    <property type="match status" value="1"/>
</dbReference>
<comment type="catalytic activity">
    <reaction evidence="4">
        <text>ATP + H2O = ADP + phosphate + H(+)</text>
        <dbReference type="Rhea" id="RHEA:13065"/>
        <dbReference type="ChEBI" id="CHEBI:15377"/>
        <dbReference type="ChEBI" id="CHEBI:15378"/>
        <dbReference type="ChEBI" id="CHEBI:30616"/>
        <dbReference type="ChEBI" id="CHEBI:43474"/>
        <dbReference type="ChEBI" id="CHEBI:456216"/>
        <dbReference type="EC" id="3.6.4.6"/>
    </reaction>
</comment>
<keyword evidence="4" id="KW-0479">Metal-binding</keyword>
<dbReference type="PANTHER" id="PTHR23078:SF3">
    <property type="entry name" value="VESICLE-FUSING ATPASE"/>
    <property type="match status" value="1"/>
</dbReference>
<dbReference type="Proteomes" id="UP001497522">
    <property type="component" value="Chromosome 5"/>
</dbReference>
<keyword evidence="3 4" id="KW-0067">ATP-binding</keyword>
<keyword evidence="4" id="KW-0813">Transport</keyword>
<dbReference type="InterPro" id="IPR027417">
    <property type="entry name" value="P-loop_NTPase"/>
</dbReference>
<keyword evidence="4" id="KW-0963">Cytoplasm</keyword>
<keyword evidence="2 4" id="KW-0547">Nucleotide-binding</keyword>
<evidence type="ECO:0000256" key="3">
    <source>
        <dbReference type="ARBA" id="ARBA00022840"/>
    </source>
</evidence>
<feature type="domain" description="AAA+ ATPase" evidence="5">
    <location>
        <begin position="29"/>
        <end position="166"/>
    </location>
</feature>